<dbReference type="Pfam" id="PF02219">
    <property type="entry name" value="MTHFR"/>
    <property type="match status" value="1"/>
</dbReference>
<evidence type="ECO:0000256" key="4">
    <source>
        <dbReference type="ARBA" id="ARBA00022605"/>
    </source>
</evidence>
<dbReference type="UniPathway" id="UPA00193"/>
<evidence type="ECO:0000313" key="15">
    <source>
        <dbReference type="Proteomes" id="UP001314262"/>
    </source>
</evidence>
<evidence type="ECO:0000256" key="10">
    <source>
        <dbReference type="ARBA" id="ARBA00034478"/>
    </source>
</evidence>
<dbReference type="GO" id="GO:0035999">
    <property type="term" value="P:tetrahydrofolate interconversion"/>
    <property type="evidence" value="ECO:0007669"/>
    <property type="project" value="UniProtKB-UniPathway"/>
</dbReference>
<dbReference type="Proteomes" id="UP001314262">
    <property type="component" value="Unassembled WGS sequence"/>
</dbReference>
<proteinExistence type="inferred from homology"/>
<dbReference type="GO" id="GO:0005829">
    <property type="term" value="C:cytosol"/>
    <property type="evidence" value="ECO:0007669"/>
    <property type="project" value="InterPro"/>
</dbReference>
<sequence>MKLVDLFEKKTVFSLEVFPPRKNTSKESILPTLSSLNDVSPDFISVTLGAGGTAQGNETIEVANLIQNQLHVPAVAHIPSLYRSQQQVDELLDQLAADNIQNVLALRGDPVDGLSPNGTFHHASDLVAYIDREYPNFDVAAACYPEVHQESPSVVADIEGLRRKVDAGADHLISQLFFDNQHFYEFQERLALAGIQVPVEAGIMPCTNKKQIERITKFSGVPVPKKYQKMLDRYADNPLALKDAGIAYAIEQIVDLVSQGVDGIHLYTMNKPEIAEKIWAATKTIFAANQTKDSVEIELVH</sequence>
<accession>A0A3F3H2D5</accession>
<dbReference type="SUPFAM" id="SSF51730">
    <property type="entry name" value="FAD-linked oxidoreductase"/>
    <property type="match status" value="1"/>
</dbReference>
<keyword evidence="9" id="KW-0486">Methionine biosynthesis</keyword>
<dbReference type="EMBL" id="DF968083">
    <property type="protein sequence ID" value="GAP04616.1"/>
    <property type="molecule type" value="Genomic_DNA"/>
</dbReference>
<evidence type="ECO:0000256" key="1">
    <source>
        <dbReference type="ARBA" id="ARBA00001974"/>
    </source>
</evidence>
<comment type="catalytic activity">
    <reaction evidence="11">
        <text>(6S)-5-methyl-5,6,7,8-tetrahydrofolate + NAD(+) = (6R)-5,10-methylene-5,6,7,8-tetrahydrofolate + NADH + H(+)</text>
        <dbReference type="Rhea" id="RHEA:19821"/>
        <dbReference type="ChEBI" id="CHEBI:15378"/>
        <dbReference type="ChEBI" id="CHEBI:15636"/>
        <dbReference type="ChEBI" id="CHEBI:18608"/>
        <dbReference type="ChEBI" id="CHEBI:57540"/>
        <dbReference type="ChEBI" id="CHEBI:57945"/>
        <dbReference type="EC" id="1.5.1.54"/>
    </reaction>
    <physiologicalReaction direction="right-to-left" evidence="11">
        <dbReference type="Rhea" id="RHEA:19823"/>
    </physiologicalReaction>
</comment>
<keyword evidence="8" id="KW-0520">NAD</keyword>
<dbReference type="Gene3D" id="3.20.20.220">
    <property type="match status" value="1"/>
</dbReference>
<dbReference type="InterPro" id="IPR003171">
    <property type="entry name" value="Mehydrof_redctse-like"/>
</dbReference>
<dbReference type="EMBL" id="CAUZLT010000004">
    <property type="protein sequence ID" value="CAK1246787.1"/>
    <property type="molecule type" value="Genomic_DNA"/>
</dbReference>
<dbReference type="PANTHER" id="PTHR45754:SF3">
    <property type="entry name" value="METHYLENETETRAHYDROFOLATE REDUCTASE (NADPH)"/>
    <property type="match status" value="1"/>
</dbReference>
<dbReference type="PANTHER" id="PTHR45754">
    <property type="entry name" value="METHYLENETETRAHYDROFOLATE REDUCTASE"/>
    <property type="match status" value="1"/>
</dbReference>
<dbReference type="EC" id="1.5.1.54" evidence="12"/>
<dbReference type="STRING" id="709323.GCA_001047135_01170"/>
<dbReference type="GO" id="GO:0009086">
    <property type="term" value="P:methionine biosynthetic process"/>
    <property type="evidence" value="ECO:0007669"/>
    <property type="project" value="UniProtKB-KW"/>
</dbReference>
<evidence type="ECO:0000256" key="3">
    <source>
        <dbReference type="ARBA" id="ARBA00006743"/>
    </source>
</evidence>
<dbReference type="RefSeq" id="WP_059393987.1">
    <property type="nucleotide sequence ID" value="NZ_BOJU01000004.1"/>
</dbReference>
<dbReference type="NCBIfam" id="TIGR00676">
    <property type="entry name" value="fadh2"/>
    <property type="match status" value="1"/>
</dbReference>
<keyword evidence="5 12" id="KW-0285">Flavoprotein</keyword>
<evidence type="ECO:0000256" key="8">
    <source>
        <dbReference type="ARBA" id="ARBA00023027"/>
    </source>
</evidence>
<evidence type="ECO:0000256" key="12">
    <source>
        <dbReference type="RuleBase" id="RU003862"/>
    </source>
</evidence>
<evidence type="ECO:0000256" key="2">
    <source>
        <dbReference type="ARBA" id="ARBA00004777"/>
    </source>
</evidence>
<dbReference type="InterPro" id="IPR029041">
    <property type="entry name" value="FAD-linked_oxidoreductase-like"/>
</dbReference>
<dbReference type="CDD" id="cd00537">
    <property type="entry name" value="MTHFR"/>
    <property type="match status" value="1"/>
</dbReference>
<keyword evidence="4" id="KW-0028">Amino-acid biosynthesis</keyword>
<keyword evidence="15" id="KW-1185">Reference proteome</keyword>
<dbReference type="InterPro" id="IPR004620">
    <property type="entry name" value="MTHF_reductase_bac"/>
</dbReference>
<reference evidence="14" key="1">
    <citation type="journal article" date="2015" name="BMC Genomics">
        <title>Comparative genomics of Fructobacillus spp. and Leuconostoc spp. reveals niche-specific evolution of Fructobacillus spp.</title>
        <authorList>
            <person name="Endo A."/>
            <person name="Tanizawa Y."/>
            <person name="Tanaka N."/>
            <person name="Maeno S."/>
            <person name="Kumar H."/>
            <person name="Shiwa Y."/>
            <person name="Okada S."/>
            <person name="Yoshikawa H."/>
            <person name="Dicks L."/>
            <person name="Nakagawa J."/>
            <person name="Arita M."/>
        </authorList>
    </citation>
    <scope>NUCLEOTIDE SEQUENCE [LARGE SCALE GENOMIC DNA]</scope>
    <source>
        <strain evidence="14">F214-1</strain>
    </source>
</reference>
<evidence type="ECO:0000256" key="9">
    <source>
        <dbReference type="ARBA" id="ARBA00023167"/>
    </source>
</evidence>
<name>A0A3F3H2D5_9LACO</name>
<keyword evidence="6 12" id="KW-0274">FAD</keyword>
<keyword evidence="7 12" id="KW-0560">Oxidoreductase</keyword>
<comment type="pathway">
    <text evidence="10">Amino-acid biosynthesis; L-methionine biosynthesis via de novo pathway.</text>
</comment>
<evidence type="ECO:0000313" key="13">
    <source>
        <dbReference type="EMBL" id="CAK1246787.1"/>
    </source>
</evidence>
<dbReference type="Proteomes" id="UP000064514">
    <property type="component" value="Unassembled WGS sequence"/>
</dbReference>
<comment type="pathway">
    <text evidence="2 12">One-carbon metabolism; tetrahydrofolate interconversion.</text>
</comment>
<dbReference type="GO" id="GO:0106312">
    <property type="term" value="F:methylenetetrahydrofolate reductase (NADH) activity"/>
    <property type="evidence" value="ECO:0007669"/>
    <property type="project" value="UniProtKB-EC"/>
</dbReference>
<evidence type="ECO:0000313" key="14">
    <source>
        <dbReference type="EMBL" id="GAP04616.1"/>
    </source>
</evidence>
<comment type="cofactor">
    <cofactor evidence="1 12">
        <name>FAD</name>
        <dbReference type="ChEBI" id="CHEBI:57692"/>
    </cofactor>
</comment>
<dbReference type="GO" id="GO:0071949">
    <property type="term" value="F:FAD binding"/>
    <property type="evidence" value="ECO:0007669"/>
    <property type="project" value="TreeGrafter"/>
</dbReference>
<reference evidence="13 15" key="2">
    <citation type="submission" date="2023-10" db="EMBL/GenBank/DDBJ databases">
        <authorList>
            <person name="Botero Cardona J."/>
        </authorList>
    </citation>
    <scope>NUCLEOTIDE SEQUENCE [LARGE SCALE GENOMIC DNA]</scope>
    <source>
        <strain evidence="13 15">R-53137</strain>
    </source>
</reference>
<organism evidence="14">
    <name type="scientific">Fructobacillus tropaeoli</name>
    <dbReference type="NCBI Taxonomy" id="709323"/>
    <lineage>
        <taxon>Bacteria</taxon>
        <taxon>Bacillati</taxon>
        <taxon>Bacillota</taxon>
        <taxon>Bacilli</taxon>
        <taxon>Lactobacillales</taxon>
        <taxon>Lactobacillaceae</taxon>
        <taxon>Fructobacillus</taxon>
    </lineage>
</organism>
<evidence type="ECO:0000256" key="7">
    <source>
        <dbReference type="ARBA" id="ARBA00023002"/>
    </source>
</evidence>
<evidence type="ECO:0000256" key="11">
    <source>
        <dbReference type="ARBA" id="ARBA00048628"/>
    </source>
</evidence>
<dbReference type="AlphaFoldDB" id="A0A3F3H2D5"/>
<comment type="similarity">
    <text evidence="3 12">Belongs to the methylenetetrahydrofolate reductase family.</text>
</comment>
<protein>
    <recommendedName>
        <fullName evidence="12">Methylenetetrahydrofolate reductase</fullName>
        <ecNumber evidence="12">1.5.1.54</ecNumber>
    </recommendedName>
</protein>
<gene>
    <name evidence="14" type="primary">metF</name>
    <name evidence="14" type="ORF">FTRO_0060730</name>
    <name evidence="13" type="ORF">R53137_KAKDMLNK_01088</name>
</gene>
<evidence type="ECO:0000256" key="6">
    <source>
        <dbReference type="ARBA" id="ARBA00022827"/>
    </source>
</evidence>
<evidence type="ECO:0000256" key="5">
    <source>
        <dbReference type="ARBA" id="ARBA00022630"/>
    </source>
</evidence>